<evidence type="ECO:0000256" key="1">
    <source>
        <dbReference type="SAM" id="MobiDB-lite"/>
    </source>
</evidence>
<keyword evidence="3" id="KW-1185">Reference proteome</keyword>
<protein>
    <submittedName>
        <fullName evidence="2">Uncharacterized protein</fullName>
    </submittedName>
</protein>
<evidence type="ECO:0000313" key="2">
    <source>
        <dbReference type="EMBL" id="MCW1886191.1"/>
    </source>
</evidence>
<evidence type="ECO:0000313" key="3">
    <source>
        <dbReference type="Proteomes" id="UP001207930"/>
    </source>
</evidence>
<sequence>MKPQSPPPTPRVKTKRIPEATHAKSARKPRMRQAVVPRVHKVKEDRLFEELREELGL</sequence>
<dbReference type="Proteomes" id="UP001207930">
    <property type="component" value="Unassembled WGS sequence"/>
</dbReference>
<feature type="region of interest" description="Disordered" evidence="1">
    <location>
        <begin position="1"/>
        <end position="37"/>
    </location>
</feature>
<feature type="compositionally biased region" description="Pro residues" evidence="1">
    <location>
        <begin position="1"/>
        <end position="10"/>
    </location>
</feature>
<comment type="caution">
    <text evidence="2">The sequence shown here is derived from an EMBL/GenBank/DDBJ whole genome shotgun (WGS) entry which is preliminary data.</text>
</comment>
<dbReference type="RefSeq" id="WP_264502145.1">
    <property type="nucleotide sequence ID" value="NZ_JAPDDS010000008.1"/>
</dbReference>
<dbReference type="EMBL" id="JAPDDS010000008">
    <property type="protein sequence ID" value="MCW1886191.1"/>
    <property type="molecule type" value="Genomic_DNA"/>
</dbReference>
<accession>A0ABT3FSI1</accession>
<gene>
    <name evidence="2" type="ORF">OKA04_15745</name>
</gene>
<reference evidence="2 3" key="1">
    <citation type="submission" date="2022-10" db="EMBL/GenBank/DDBJ databases">
        <title>Luteolibacter flavescens strain MCCC 1K03193, whole genome shotgun sequencing project.</title>
        <authorList>
            <person name="Zhao G."/>
            <person name="Shen L."/>
        </authorList>
    </citation>
    <scope>NUCLEOTIDE SEQUENCE [LARGE SCALE GENOMIC DNA]</scope>
    <source>
        <strain evidence="2 3">MCCC 1K03193</strain>
    </source>
</reference>
<organism evidence="2 3">
    <name type="scientific">Luteolibacter flavescens</name>
    <dbReference type="NCBI Taxonomy" id="1859460"/>
    <lineage>
        <taxon>Bacteria</taxon>
        <taxon>Pseudomonadati</taxon>
        <taxon>Verrucomicrobiota</taxon>
        <taxon>Verrucomicrobiia</taxon>
        <taxon>Verrucomicrobiales</taxon>
        <taxon>Verrucomicrobiaceae</taxon>
        <taxon>Luteolibacter</taxon>
    </lineage>
</organism>
<proteinExistence type="predicted"/>
<name>A0ABT3FSI1_9BACT</name>